<keyword evidence="8" id="KW-0408">Iron</keyword>
<evidence type="ECO:0000313" key="11">
    <source>
        <dbReference type="Proteomes" id="UP000177583"/>
    </source>
</evidence>
<evidence type="ECO:0000256" key="3">
    <source>
        <dbReference type="ARBA" id="ARBA00022448"/>
    </source>
</evidence>
<evidence type="ECO:0000256" key="7">
    <source>
        <dbReference type="ARBA" id="ARBA00022982"/>
    </source>
</evidence>
<organism evidence="10 11">
    <name type="scientific">Candidatus Lambdaproteobacteria bacterium RIFOXYD2_FULL_56_26</name>
    <dbReference type="NCBI Taxonomy" id="1817773"/>
    <lineage>
        <taxon>Bacteria</taxon>
        <taxon>Pseudomonadati</taxon>
        <taxon>Pseudomonadota</taxon>
        <taxon>Candidatus Lambdaproteobacteria</taxon>
    </lineage>
</organism>
<dbReference type="Gene3D" id="3.90.10.10">
    <property type="entry name" value="Cytochrome C3"/>
    <property type="match status" value="3"/>
</dbReference>
<feature type="domain" description="Tetrahaem cytochrome" evidence="9">
    <location>
        <begin position="138"/>
        <end position="214"/>
    </location>
</feature>
<dbReference type="PANTHER" id="PTHR35038">
    <property type="entry name" value="DISSIMILATORY SULFITE REDUCTASE SIRA"/>
    <property type="match status" value="1"/>
</dbReference>
<evidence type="ECO:0000256" key="1">
    <source>
        <dbReference type="ARBA" id="ARBA00001926"/>
    </source>
</evidence>
<accession>A0A1F6GZK7</accession>
<gene>
    <name evidence="10" type="ORF">A2557_01030</name>
</gene>
<dbReference type="EMBL" id="MFNF01000015">
    <property type="protein sequence ID" value="OGH03519.1"/>
    <property type="molecule type" value="Genomic_DNA"/>
</dbReference>
<comment type="subcellular location">
    <subcellularLocation>
        <location evidence="2">Cell envelope</location>
    </subcellularLocation>
</comment>
<evidence type="ECO:0000256" key="8">
    <source>
        <dbReference type="ARBA" id="ARBA00023004"/>
    </source>
</evidence>
<keyword evidence="6" id="KW-0732">Signal</keyword>
<comment type="cofactor">
    <cofactor evidence="1">
        <name>heme c</name>
        <dbReference type="ChEBI" id="CHEBI:61717"/>
    </cofactor>
</comment>
<dbReference type="AlphaFoldDB" id="A0A1F6GZK7"/>
<name>A0A1F6GZK7_9PROT</name>
<reference evidence="10 11" key="1">
    <citation type="journal article" date="2016" name="Nat. Commun.">
        <title>Thousands of microbial genomes shed light on interconnected biogeochemical processes in an aquifer system.</title>
        <authorList>
            <person name="Anantharaman K."/>
            <person name="Brown C.T."/>
            <person name="Hug L.A."/>
            <person name="Sharon I."/>
            <person name="Castelle C.J."/>
            <person name="Probst A.J."/>
            <person name="Thomas B.C."/>
            <person name="Singh A."/>
            <person name="Wilkins M.J."/>
            <person name="Karaoz U."/>
            <person name="Brodie E.L."/>
            <person name="Williams K.H."/>
            <person name="Hubbard S.S."/>
            <person name="Banfield J.F."/>
        </authorList>
    </citation>
    <scope>NUCLEOTIDE SEQUENCE [LARGE SCALE GENOMIC DNA]</scope>
</reference>
<dbReference type="InterPro" id="IPR036280">
    <property type="entry name" value="Multihaem_cyt_sf"/>
</dbReference>
<proteinExistence type="predicted"/>
<evidence type="ECO:0000256" key="5">
    <source>
        <dbReference type="ARBA" id="ARBA00022723"/>
    </source>
</evidence>
<dbReference type="GO" id="GO:0046872">
    <property type="term" value="F:metal ion binding"/>
    <property type="evidence" value="ECO:0007669"/>
    <property type="project" value="UniProtKB-KW"/>
</dbReference>
<sequence length="327" mass="35224">MLLLLGFLVAGCKEGITSHNITLKGVEHGKKLYHGAKNCTACHGIALQGNGWIPSCYNCHNVLWNKDSHQSNRGGVMHLSGQPARLVCAECHGGKLEGSLSRPSCTKCHADNWTEYENSHSFSRNGVKHGTKLYQPAANCASCHGSDLKGQNNRPSCYSCHGAKWEQFSTTHTLDKGGKLHQTNLFTPSGRCTICHGSDLKGSEVAPSCYSCHDNKWGSFSDIHTKARGGYQHGTKMYAPTSNCASCHGSDLRGSGNQPSCYKCHDSLWTKSTHGRSRHGAAHASGSPAEYCINCHGTDFRGGTPPEAPTRTANSCYQCHNGPYAGD</sequence>
<evidence type="ECO:0000259" key="9">
    <source>
        <dbReference type="Pfam" id="PF14537"/>
    </source>
</evidence>
<dbReference type="InterPro" id="IPR051829">
    <property type="entry name" value="Multiheme_Cytochr_ET"/>
</dbReference>
<keyword evidence="4" id="KW-0349">Heme</keyword>
<evidence type="ECO:0000256" key="4">
    <source>
        <dbReference type="ARBA" id="ARBA00022617"/>
    </source>
</evidence>
<evidence type="ECO:0000313" key="10">
    <source>
        <dbReference type="EMBL" id="OGH03519.1"/>
    </source>
</evidence>
<dbReference type="GO" id="GO:0030313">
    <property type="term" value="C:cell envelope"/>
    <property type="evidence" value="ECO:0007669"/>
    <property type="project" value="UniProtKB-SubCell"/>
</dbReference>
<dbReference type="Proteomes" id="UP000177583">
    <property type="component" value="Unassembled WGS sequence"/>
</dbReference>
<evidence type="ECO:0000256" key="6">
    <source>
        <dbReference type="ARBA" id="ARBA00022729"/>
    </source>
</evidence>
<dbReference type="Pfam" id="PF14537">
    <property type="entry name" value="Cytochrom_c3_2"/>
    <property type="match status" value="1"/>
</dbReference>
<evidence type="ECO:0000256" key="2">
    <source>
        <dbReference type="ARBA" id="ARBA00004196"/>
    </source>
</evidence>
<keyword evidence="5" id="KW-0479">Metal-binding</keyword>
<dbReference type="SUPFAM" id="SSF48695">
    <property type="entry name" value="Multiheme cytochromes"/>
    <property type="match status" value="1"/>
</dbReference>
<dbReference type="InterPro" id="IPR012286">
    <property type="entry name" value="Tetrahaem_cytochrome"/>
</dbReference>
<dbReference type="PANTHER" id="PTHR35038:SF8">
    <property type="entry name" value="C-TYPE POLYHEME CYTOCHROME OMCC"/>
    <property type="match status" value="1"/>
</dbReference>
<protein>
    <recommendedName>
        <fullName evidence="9">Tetrahaem cytochrome domain-containing protein</fullName>
    </recommendedName>
</protein>
<keyword evidence="7" id="KW-0249">Electron transport</keyword>
<comment type="caution">
    <text evidence="10">The sequence shown here is derived from an EMBL/GenBank/DDBJ whole genome shotgun (WGS) entry which is preliminary data.</text>
</comment>
<keyword evidence="3" id="KW-0813">Transport</keyword>
<dbReference type="GO" id="GO:0016491">
    <property type="term" value="F:oxidoreductase activity"/>
    <property type="evidence" value="ECO:0007669"/>
    <property type="project" value="TreeGrafter"/>
</dbReference>